<dbReference type="Proteomes" id="UP001596391">
    <property type="component" value="Unassembled WGS sequence"/>
</dbReference>
<name>A0ABW1Z6I1_9BACT</name>
<keyword evidence="4" id="KW-1185">Reference proteome</keyword>
<evidence type="ECO:0008006" key="5">
    <source>
        <dbReference type="Google" id="ProtNLM"/>
    </source>
</evidence>
<feature type="compositionally biased region" description="Polar residues" evidence="1">
    <location>
        <begin position="37"/>
        <end position="46"/>
    </location>
</feature>
<evidence type="ECO:0000313" key="4">
    <source>
        <dbReference type="Proteomes" id="UP001596391"/>
    </source>
</evidence>
<feature type="compositionally biased region" description="Low complexity" evidence="1">
    <location>
        <begin position="84"/>
        <end position="96"/>
    </location>
</feature>
<reference evidence="4" key="1">
    <citation type="journal article" date="2019" name="Int. J. Syst. Evol. Microbiol.">
        <title>The Global Catalogue of Microorganisms (GCM) 10K type strain sequencing project: providing services to taxonomists for standard genome sequencing and annotation.</title>
        <authorList>
            <consortium name="The Broad Institute Genomics Platform"/>
            <consortium name="The Broad Institute Genome Sequencing Center for Infectious Disease"/>
            <person name="Wu L."/>
            <person name="Ma J."/>
        </authorList>
    </citation>
    <scope>NUCLEOTIDE SEQUENCE [LARGE SCALE GENOMIC DNA]</scope>
    <source>
        <strain evidence="4">CGMCC 1.16026</strain>
    </source>
</reference>
<organism evidence="3 4">
    <name type="scientific">Granulicella cerasi</name>
    <dbReference type="NCBI Taxonomy" id="741063"/>
    <lineage>
        <taxon>Bacteria</taxon>
        <taxon>Pseudomonadati</taxon>
        <taxon>Acidobacteriota</taxon>
        <taxon>Terriglobia</taxon>
        <taxon>Terriglobales</taxon>
        <taxon>Acidobacteriaceae</taxon>
        <taxon>Granulicella</taxon>
    </lineage>
</organism>
<evidence type="ECO:0000256" key="2">
    <source>
        <dbReference type="SAM" id="Phobius"/>
    </source>
</evidence>
<protein>
    <recommendedName>
        <fullName evidence="5">Secreted protein</fullName>
    </recommendedName>
</protein>
<keyword evidence="2" id="KW-1133">Transmembrane helix</keyword>
<dbReference type="EMBL" id="JBHSWI010000001">
    <property type="protein sequence ID" value="MFC6645057.1"/>
    <property type="molecule type" value="Genomic_DNA"/>
</dbReference>
<evidence type="ECO:0000256" key="1">
    <source>
        <dbReference type="SAM" id="MobiDB-lite"/>
    </source>
</evidence>
<proteinExistence type="predicted"/>
<feature type="transmembrane region" description="Helical" evidence="2">
    <location>
        <begin position="6"/>
        <end position="23"/>
    </location>
</feature>
<dbReference type="RefSeq" id="WP_263371456.1">
    <property type="nucleotide sequence ID" value="NZ_JAGSYD010000003.1"/>
</dbReference>
<sequence length="169" mass="18023">MTLKRILWTVVVIVLAIGIYYWYQQRSDEDTLKAGGVTSSDNSYSAASKARMDSGAVDLDGRPVNTTPSPAPVRQLQPTPTPAPVVTQNTPVATPVSATAPDNSMPAGDTLSPDAPAGMAFGGSGKFQWYRQGNLTWRINTQSGATCIAFATMEEWEKPIVYTHGCGNA</sequence>
<accession>A0ABW1Z6I1</accession>
<keyword evidence="2" id="KW-0472">Membrane</keyword>
<comment type="caution">
    <text evidence="3">The sequence shown here is derived from an EMBL/GenBank/DDBJ whole genome shotgun (WGS) entry which is preliminary data.</text>
</comment>
<feature type="region of interest" description="Disordered" evidence="1">
    <location>
        <begin position="36"/>
        <end position="106"/>
    </location>
</feature>
<keyword evidence="2" id="KW-0812">Transmembrane</keyword>
<gene>
    <name evidence="3" type="ORF">ACFQBQ_05505</name>
</gene>
<evidence type="ECO:0000313" key="3">
    <source>
        <dbReference type="EMBL" id="MFC6645057.1"/>
    </source>
</evidence>